<sequence>MLVKDIKVRLGDKEILHGISFSTEGGINVILGPNGSGKTTLLRTLIGMIKPTEGEIQINKRISYVPSEFFPAQMRVRDVLLSGEKRRKIDDYIENAKILGVEDFLDREFYSLSSGEKRLVLICKALTEGDLVIMDEPLSNLDLANKTRIMNIMKEVSKMKEFLITSHELDVINISNKVIIVKNGEVVYQGKPSDVTEEVLSKVYGVRIRKYEIDGKAIFVVN</sequence>
<dbReference type="PANTHER" id="PTHR43850">
    <property type="entry name" value="ABC TRANSPORTER ATP-BINDING PROTEIN MA_4021-RELATED"/>
    <property type="match status" value="1"/>
</dbReference>
<dbReference type="EMBL" id="CP045482">
    <property type="protein sequence ID" value="QGR21420.1"/>
    <property type="molecule type" value="Genomic_DNA"/>
</dbReference>
<evidence type="ECO:0000313" key="4">
    <source>
        <dbReference type="EMBL" id="MQL56025.1"/>
    </source>
</evidence>
<dbReference type="Proteomes" id="UP000426328">
    <property type="component" value="Chromosome"/>
</dbReference>
<dbReference type="InterPro" id="IPR003439">
    <property type="entry name" value="ABC_transporter-like_ATP-bd"/>
</dbReference>
<name>A0A650CUA1_ACIAM</name>
<dbReference type="PROSITE" id="PS50893">
    <property type="entry name" value="ABC_TRANSPORTER_2"/>
    <property type="match status" value="1"/>
</dbReference>
<dbReference type="InterPro" id="IPR027417">
    <property type="entry name" value="P-loop_NTPase"/>
</dbReference>
<keyword evidence="6" id="KW-1185">Reference proteome</keyword>
<dbReference type="KEGG" id="aamb:D1866_05030"/>
<evidence type="ECO:0000313" key="6">
    <source>
        <dbReference type="Proteomes" id="UP000426328"/>
    </source>
</evidence>
<keyword evidence="2 5" id="KW-0067">ATP-binding</keyword>
<dbReference type="AlphaFoldDB" id="A0A650CUA1"/>
<dbReference type="SMART" id="SM00382">
    <property type="entry name" value="AAA"/>
    <property type="match status" value="1"/>
</dbReference>
<protein>
    <submittedName>
        <fullName evidence="5">ATP-binding cassette domain-containing protein</fullName>
    </submittedName>
</protein>
<dbReference type="SUPFAM" id="SSF52540">
    <property type="entry name" value="P-loop containing nucleoside triphosphate hydrolases"/>
    <property type="match status" value="1"/>
</dbReference>
<dbReference type="EMBL" id="WHYS01000002">
    <property type="protein sequence ID" value="MQL56025.1"/>
    <property type="molecule type" value="Genomic_DNA"/>
</dbReference>
<dbReference type="PANTHER" id="PTHR43850:SF2">
    <property type="entry name" value="ABC TRANSPORTER ATP-BINDING PROTEIN MA_4021-RELATED"/>
    <property type="match status" value="1"/>
</dbReference>
<accession>A0A650CUA1</accession>
<dbReference type="Pfam" id="PF00005">
    <property type="entry name" value="ABC_tran"/>
    <property type="match status" value="1"/>
</dbReference>
<organism evidence="5 6">
    <name type="scientific">Acidianus ambivalens</name>
    <name type="common">Desulfurolobus ambivalens</name>
    <dbReference type="NCBI Taxonomy" id="2283"/>
    <lineage>
        <taxon>Archaea</taxon>
        <taxon>Thermoproteota</taxon>
        <taxon>Thermoprotei</taxon>
        <taxon>Sulfolobales</taxon>
        <taxon>Sulfolobaceae</taxon>
        <taxon>Acidianus</taxon>
    </lineage>
</organism>
<evidence type="ECO:0000256" key="1">
    <source>
        <dbReference type="ARBA" id="ARBA00022741"/>
    </source>
</evidence>
<dbReference type="RefSeq" id="WP_155861069.1">
    <property type="nucleotide sequence ID" value="NZ_CP045482.1"/>
</dbReference>
<dbReference type="PROSITE" id="PS00211">
    <property type="entry name" value="ABC_TRANSPORTER_1"/>
    <property type="match status" value="1"/>
</dbReference>
<dbReference type="GO" id="GO:0016887">
    <property type="term" value="F:ATP hydrolysis activity"/>
    <property type="evidence" value="ECO:0007669"/>
    <property type="project" value="InterPro"/>
</dbReference>
<dbReference type="GeneID" id="42779075"/>
<dbReference type="Proteomes" id="UP000474054">
    <property type="component" value="Unassembled WGS sequence"/>
</dbReference>
<reference evidence="5 6" key="2">
    <citation type="submission" date="2019-10" db="EMBL/GenBank/DDBJ databases">
        <title>Genome Sequences from Six Type Strain Members of the Archaeal Family Sulfolobaceae: Acidianus ambivalens, Acidianus infernus, Metallosphaera prunae, Stygiolobus azoricus, Sulfolobus metallicus, and Sulfurisphaera ohwakuensis.</title>
        <authorList>
            <person name="Counts J.A."/>
            <person name="Kelly R.M."/>
        </authorList>
    </citation>
    <scope>NUCLEOTIDE SEQUENCE [LARGE SCALE GENOMIC DNA]</scope>
    <source>
        <strain evidence="5 6">LEI 10</strain>
    </source>
</reference>
<dbReference type="InterPro" id="IPR003593">
    <property type="entry name" value="AAA+_ATPase"/>
</dbReference>
<keyword evidence="1" id="KW-0547">Nucleotide-binding</keyword>
<evidence type="ECO:0000313" key="7">
    <source>
        <dbReference type="Proteomes" id="UP000474054"/>
    </source>
</evidence>
<dbReference type="InterPro" id="IPR017871">
    <property type="entry name" value="ABC_transporter-like_CS"/>
</dbReference>
<evidence type="ECO:0000256" key="2">
    <source>
        <dbReference type="ARBA" id="ARBA00022840"/>
    </source>
</evidence>
<gene>
    <name evidence="5" type="ORF">D1866_05030</name>
    <name evidence="4" type="ORF">GFB69_09795</name>
</gene>
<feature type="domain" description="ABC transporter" evidence="3">
    <location>
        <begin position="1"/>
        <end position="208"/>
    </location>
</feature>
<evidence type="ECO:0000313" key="5">
    <source>
        <dbReference type="EMBL" id="QGR21420.1"/>
    </source>
</evidence>
<proteinExistence type="predicted"/>
<dbReference type="Gene3D" id="3.40.50.300">
    <property type="entry name" value="P-loop containing nucleotide triphosphate hydrolases"/>
    <property type="match status" value="1"/>
</dbReference>
<dbReference type="GO" id="GO:0005524">
    <property type="term" value="F:ATP binding"/>
    <property type="evidence" value="ECO:0007669"/>
    <property type="project" value="UniProtKB-KW"/>
</dbReference>
<reference evidence="4 7" key="1">
    <citation type="submission" date="2019-10" db="EMBL/GenBank/DDBJ databases">
        <title>Comparative genomics of sulfur disproportionating microorganisms.</title>
        <authorList>
            <person name="Ward L.M."/>
            <person name="Bertran E."/>
            <person name="Johnston D."/>
        </authorList>
    </citation>
    <scope>NUCLEOTIDE SEQUENCE [LARGE SCALE GENOMIC DNA]</scope>
    <source>
        <strain evidence="4 7">DSM 3772</strain>
    </source>
</reference>
<evidence type="ECO:0000259" key="3">
    <source>
        <dbReference type="PROSITE" id="PS50893"/>
    </source>
</evidence>